<evidence type="ECO:0008006" key="12">
    <source>
        <dbReference type="Google" id="ProtNLM"/>
    </source>
</evidence>
<sequence length="113" mass="12851">MKKKLIFALLSPVVLSACSNQQASQMGMRSSSVNMYAQQMSNTQLCETLYYNRSTNQTKVAIGAEFNRRGLNKKWCDNELNKWYLEKFVDSVLPKKKPAPRKPMATIQPASTK</sequence>
<feature type="signal peptide" evidence="1">
    <location>
        <begin position="1"/>
        <end position="23"/>
    </location>
</feature>
<dbReference type="PROSITE" id="PS51257">
    <property type="entry name" value="PROKAR_LIPOPROTEIN"/>
    <property type="match status" value="1"/>
</dbReference>
<dbReference type="EMBL" id="LIRS01000074">
    <property type="protein sequence ID" value="KOY31549.1"/>
    <property type="molecule type" value="Genomic_DNA"/>
</dbReference>
<reference evidence="7" key="4">
    <citation type="submission" date="2022-05" db="EMBL/GenBank/DDBJ databases">
        <title>Megaplasmid of Vibrio parahaemolyticus.</title>
        <authorList>
            <person name="Strauch E."/>
            <person name="Borowiak M."/>
        </authorList>
    </citation>
    <scope>NUCLEOTIDE SEQUENCE</scope>
    <source>
        <strain evidence="7">16-VB00198</strain>
    </source>
</reference>
<evidence type="ECO:0000313" key="10">
    <source>
        <dbReference type="Proteomes" id="UP000518904"/>
    </source>
</evidence>
<evidence type="ECO:0000313" key="11">
    <source>
        <dbReference type="Proteomes" id="UP000555836"/>
    </source>
</evidence>
<dbReference type="EMBL" id="JABCLD010001111">
    <property type="protein sequence ID" value="NMU26286.1"/>
    <property type="molecule type" value="Genomic_DNA"/>
</dbReference>
<gene>
    <name evidence="2" type="ORF">ACX05_13610</name>
    <name evidence="6" type="ORF">FVP01_04525</name>
    <name evidence="5" type="ORF">HKB16_11640</name>
    <name evidence="4" type="ORF">HKB21_11680</name>
    <name evidence="7" type="ORF">M5598_22370</name>
    <name evidence="3" type="ORF">QX249_03440</name>
</gene>
<dbReference type="Proteomes" id="UP000321504">
    <property type="component" value="Unassembled WGS sequence"/>
</dbReference>
<evidence type="ECO:0000313" key="2">
    <source>
        <dbReference type="EMBL" id="KOY31549.1"/>
    </source>
</evidence>
<evidence type="ECO:0000313" key="7">
    <source>
        <dbReference type="EMBL" id="UYV28462.1"/>
    </source>
</evidence>
<organism evidence="4 11">
    <name type="scientific">Vibrio parahaemolyticus</name>
    <dbReference type="NCBI Taxonomy" id="670"/>
    <lineage>
        <taxon>Bacteria</taxon>
        <taxon>Pseudomonadati</taxon>
        <taxon>Pseudomonadota</taxon>
        <taxon>Gammaproteobacteria</taxon>
        <taxon>Vibrionales</taxon>
        <taxon>Vibrionaceae</taxon>
        <taxon>Vibrio</taxon>
    </lineage>
</organism>
<protein>
    <recommendedName>
        <fullName evidence="12">Lipoprotein</fullName>
    </recommendedName>
</protein>
<dbReference type="Proteomes" id="UP000037697">
    <property type="component" value="Unassembled WGS sequence"/>
</dbReference>
<reference evidence="10 11" key="3">
    <citation type="submission" date="2020-04" db="EMBL/GenBank/DDBJ databases">
        <title>Whole-genome sequencing of Vibrio spp. from China reveals different genetic environments of blaCTX-M-14 among diverse lineages.</title>
        <authorList>
            <person name="Zheng Z."/>
            <person name="Ye L."/>
            <person name="Chen S."/>
        </authorList>
    </citation>
    <scope>NUCLEOTIDE SEQUENCE [LARGE SCALE GENOMIC DNA]</scope>
    <source>
        <strain evidence="5 10">Vb0551</strain>
        <strain evidence="4 11">Vb0574</strain>
    </source>
</reference>
<feature type="chain" id="PRO_5015037992" description="Lipoprotein" evidence="1">
    <location>
        <begin position="24"/>
        <end position="113"/>
    </location>
</feature>
<dbReference type="Proteomes" id="UP001163036">
    <property type="component" value="Chromosome 2"/>
</dbReference>
<evidence type="ECO:0000313" key="3">
    <source>
        <dbReference type="EMBL" id="MDS1819697.1"/>
    </source>
</evidence>
<evidence type="ECO:0000256" key="1">
    <source>
        <dbReference type="SAM" id="SignalP"/>
    </source>
</evidence>
<keyword evidence="1" id="KW-0732">Signal</keyword>
<dbReference type="RefSeq" id="WP_005463744.1">
    <property type="nucleotide sequence ID" value="NZ_CABMHD010000003.1"/>
</dbReference>
<dbReference type="EMBL" id="JAUHGG010000001">
    <property type="protein sequence ID" value="MDS1819697.1"/>
    <property type="molecule type" value="Genomic_DNA"/>
</dbReference>
<evidence type="ECO:0000313" key="6">
    <source>
        <dbReference type="EMBL" id="TXN18254.1"/>
    </source>
</evidence>
<dbReference type="AlphaFoldDB" id="A0A0F2GN65"/>
<dbReference type="Proteomes" id="UP000518904">
    <property type="component" value="Unassembled WGS sequence"/>
</dbReference>
<dbReference type="EMBL" id="JABCLB010001107">
    <property type="protein sequence ID" value="NMU83545.1"/>
    <property type="molecule type" value="Genomic_DNA"/>
</dbReference>
<evidence type="ECO:0000313" key="5">
    <source>
        <dbReference type="EMBL" id="NMU83545.1"/>
    </source>
</evidence>
<dbReference type="Proteomes" id="UP001253193">
    <property type="component" value="Unassembled WGS sequence"/>
</dbReference>
<dbReference type="EMBL" id="CP097356">
    <property type="protein sequence ID" value="UYV28462.1"/>
    <property type="molecule type" value="Genomic_DNA"/>
</dbReference>
<proteinExistence type="predicted"/>
<evidence type="ECO:0000313" key="9">
    <source>
        <dbReference type="Proteomes" id="UP000321504"/>
    </source>
</evidence>
<evidence type="ECO:0000313" key="8">
    <source>
        <dbReference type="Proteomes" id="UP000037697"/>
    </source>
</evidence>
<reference evidence="3" key="5">
    <citation type="submission" date="2023-06" db="EMBL/GenBank/DDBJ databases">
        <title>Genomic Diversity of Vibrio spp. and Metagenomic Analysis of Pathogens in Florida Gulf Coastal Waters Following Hurricane Ian.</title>
        <authorList>
            <person name="Brumfield K.D."/>
        </authorList>
    </citation>
    <scope>NUCLEOTIDE SEQUENCE</scope>
    <source>
        <strain evidence="3">WBS2B-138</strain>
    </source>
</reference>
<dbReference type="EMBL" id="VRMQ01000001">
    <property type="protein sequence ID" value="TXN18254.1"/>
    <property type="molecule type" value="Genomic_DNA"/>
</dbReference>
<accession>A0A0F2GN65</accession>
<evidence type="ECO:0000313" key="4">
    <source>
        <dbReference type="EMBL" id="NMU26286.1"/>
    </source>
</evidence>
<name>A0A0F2GN65_VIBPH</name>
<reference evidence="6 9" key="2">
    <citation type="submission" date="2019-08" db="EMBL/GenBank/DDBJ databases">
        <title>Emerging of two pre-pandemic pathogenic O4:KUT lineages of Vibrio parahaemolyticus in coastal eastern China.</title>
        <authorList>
            <person name="Yu H."/>
        </authorList>
    </citation>
    <scope>NUCLEOTIDE SEQUENCE [LARGE SCALE GENOMIC DNA]</scope>
    <source>
        <strain evidence="6 9">HZ17-383</strain>
    </source>
</reference>
<reference evidence="2 8" key="1">
    <citation type="submission" date="2015-07" db="EMBL/GenBank/DDBJ databases">
        <title>Foodborne Vibrio parahaemolyticus Isolates.</title>
        <authorList>
            <person name="Ronholm J."/>
            <person name="Petronella N."/>
            <person name="Kenwell R."/>
            <person name="Banerjee S."/>
        </authorList>
    </citation>
    <scope>NUCLEOTIDE SEQUENCE [LARGE SCALE GENOMIC DNA]</scope>
    <source>
        <strain evidence="2 8">HS-06-05</strain>
    </source>
</reference>
<dbReference type="Proteomes" id="UP000555836">
    <property type="component" value="Unassembled WGS sequence"/>
</dbReference>